<evidence type="ECO:0000259" key="5">
    <source>
        <dbReference type="SMART" id="SM00849"/>
    </source>
</evidence>
<dbReference type="PANTHER" id="PTHR42978">
    <property type="entry name" value="QUORUM-QUENCHING LACTONASE YTNP-RELATED-RELATED"/>
    <property type="match status" value="1"/>
</dbReference>
<keyword evidence="3" id="KW-0378">Hydrolase</keyword>
<dbReference type="Pfam" id="PF00753">
    <property type="entry name" value="Lactamase_B"/>
    <property type="match status" value="1"/>
</dbReference>
<dbReference type="RefSeq" id="WP_093326721.1">
    <property type="nucleotide sequence ID" value="NZ_FOAF01000004.1"/>
</dbReference>
<gene>
    <name evidence="6" type="ORF">SAMN05661044_03509</name>
</gene>
<dbReference type="InterPro" id="IPR036866">
    <property type="entry name" value="RibonucZ/Hydroxyglut_hydro"/>
</dbReference>
<proteinExistence type="inferred from homology"/>
<evidence type="ECO:0000256" key="2">
    <source>
        <dbReference type="ARBA" id="ARBA00022723"/>
    </source>
</evidence>
<dbReference type="InterPro" id="IPR051013">
    <property type="entry name" value="MBL_superfamily_lactonases"/>
</dbReference>
<dbReference type="OrthoDB" id="9802897at2"/>
<dbReference type="EMBL" id="FOAF01000004">
    <property type="protein sequence ID" value="SEL83621.1"/>
    <property type="molecule type" value="Genomic_DNA"/>
</dbReference>
<comment type="similarity">
    <text evidence="1">Belongs to the metallo-beta-lactamase superfamily.</text>
</comment>
<dbReference type="STRING" id="407022.SAMN05661044_03509"/>
<protein>
    <submittedName>
        <fullName evidence="6">Metallo-beta-lactamase superfamily protein</fullName>
    </submittedName>
</protein>
<dbReference type="SUPFAM" id="SSF56281">
    <property type="entry name" value="Metallo-hydrolase/oxidoreductase"/>
    <property type="match status" value="1"/>
</dbReference>
<keyword evidence="7" id="KW-1185">Reference proteome</keyword>
<evidence type="ECO:0000313" key="7">
    <source>
        <dbReference type="Proteomes" id="UP000199421"/>
    </source>
</evidence>
<dbReference type="AlphaFoldDB" id="A0A1H7TFM4"/>
<accession>A0A1H7TFM4</accession>
<reference evidence="7" key="1">
    <citation type="submission" date="2016-10" db="EMBL/GenBank/DDBJ databases">
        <authorList>
            <person name="Varghese N."/>
            <person name="Submissions S."/>
        </authorList>
    </citation>
    <scope>NUCLEOTIDE SEQUENCE [LARGE SCALE GENOMIC DNA]</scope>
    <source>
        <strain evidence="7">DSM 18733</strain>
    </source>
</reference>
<dbReference type="GO" id="GO:0016787">
    <property type="term" value="F:hydrolase activity"/>
    <property type="evidence" value="ECO:0007669"/>
    <property type="project" value="UniProtKB-KW"/>
</dbReference>
<dbReference type="GO" id="GO:0046872">
    <property type="term" value="F:metal ion binding"/>
    <property type="evidence" value="ECO:0007669"/>
    <property type="project" value="UniProtKB-KW"/>
</dbReference>
<dbReference type="SMART" id="SM00849">
    <property type="entry name" value="Lactamase_B"/>
    <property type="match status" value="1"/>
</dbReference>
<evidence type="ECO:0000256" key="1">
    <source>
        <dbReference type="ARBA" id="ARBA00007749"/>
    </source>
</evidence>
<sequence length="260" mass="29528">MQVFSLYEGSYSVDSSKKFIPFDPEKDDKKDRKGSLFIHVHPFLIETSNDLILLDTGLGYTDEKGELILHKNIKSKGFSPDDVSFVLMSHLHQDHASGMVYEKDGKLQLSFPKAEYVVSRGEWETAYSGKSTSYKTAVFDILQRSGNLQLVEGNGSINGEISYEHSGGHTEFHQVFHVKEGNEHYFFGGDELPEPEQLLRKFAAKYDFDGKKAMHLREEYGERAVKDGWICMFYHSTRAPFGKISKVEDAFKVEGMQVSS</sequence>
<dbReference type="Gene3D" id="3.60.15.10">
    <property type="entry name" value="Ribonuclease Z/Hydroxyacylglutathione hydrolase-like"/>
    <property type="match status" value="1"/>
</dbReference>
<organism evidence="6 7">
    <name type="scientific">Olivibacter domesticus</name>
    <name type="common">Pseudosphingobacterium domesticum</name>
    <dbReference type="NCBI Taxonomy" id="407022"/>
    <lineage>
        <taxon>Bacteria</taxon>
        <taxon>Pseudomonadati</taxon>
        <taxon>Bacteroidota</taxon>
        <taxon>Sphingobacteriia</taxon>
        <taxon>Sphingobacteriales</taxon>
        <taxon>Sphingobacteriaceae</taxon>
        <taxon>Olivibacter</taxon>
    </lineage>
</organism>
<keyword evidence="4" id="KW-0862">Zinc</keyword>
<name>A0A1H7TFM4_OLID1</name>
<evidence type="ECO:0000313" key="6">
    <source>
        <dbReference type="EMBL" id="SEL83621.1"/>
    </source>
</evidence>
<keyword evidence="2" id="KW-0479">Metal-binding</keyword>
<feature type="domain" description="Metallo-beta-lactamase" evidence="5">
    <location>
        <begin position="39"/>
        <end position="235"/>
    </location>
</feature>
<dbReference type="InterPro" id="IPR001279">
    <property type="entry name" value="Metallo-B-lactamas"/>
</dbReference>
<evidence type="ECO:0000256" key="4">
    <source>
        <dbReference type="ARBA" id="ARBA00022833"/>
    </source>
</evidence>
<evidence type="ECO:0000256" key="3">
    <source>
        <dbReference type="ARBA" id="ARBA00022801"/>
    </source>
</evidence>
<dbReference type="Proteomes" id="UP000199421">
    <property type="component" value="Unassembled WGS sequence"/>
</dbReference>